<evidence type="ECO:0000256" key="1">
    <source>
        <dbReference type="SAM" id="MobiDB-lite"/>
    </source>
</evidence>
<comment type="caution">
    <text evidence="3">The sequence shown here is derived from an EMBL/GenBank/DDBJ whole genome shotgun (WGS) entry which is preliminary data.</text>
</comment>
<organism evidence="3 4">
    <name type="scientific">Lentinula lateritia</name>
    <dbReference type="NCBI Taxonomy" id="40482"/>
    <lineage>
        <taxon>Eukaryota</taxon>
        <taxon>Fungi</taxon>
        <taxon>Dikarya</taxon>
        <taxon>Basidiomycota</taxon>
        <taxon>Agaricomycotina</taxon>
        <taxon>Agaricomycetes</taxon>
        <taxon>Agaricomycetidae</taxon>
        <taxon>Agaricales</taxon>
        <taxon>Marasmiineae</taxon>
        <taxon>Omphalotaceae</taxon>
        <taxon>Lentinula</taxon>
    </lineage>
</organism>
<evidence type="ECO:0000313" key="4">
    <source>
        <dbReference type="Proteomes" id="UP001150238"/>
    </source>
</evidence>
<feature type="transmembrane region" description="Helical" evidence="2">
    <location>
        <begin position="317"/>
        <end position="342"/>
    </location>
</feature>
<dbReference type="AlphaFoldDB" id="A0A9W9AZN8"/>
<dbReference type="CDD" id="cd12087">
    <property type="entry name" value="TM_EGFR-like"/>
    <property type="match status" value="1"/>
</dbReference>
<evidence type="ECO:0000256" key="2">
    <source>
        <dbReference type="SAM" id="Phobius"/>
    </source>
</evidence>
<dbReference type="Proteomes" id="UP001150238">
    <property type="component" value="Unassembled WGS sequence"/>
</dbReference>
<keyword evidence="2" id="KW-0812">Transmembrane</keyword>
<keyword evidence="2" id="KW-1133">Transmembrane helix</keyword>
<sequence length="402" mass="43456">MSTLSDVWLLLDDPQMTFSAGSQKVLPANTGAWIGNTSSTIGGDISIAFQGTSISFTGDTSLSTTSPTWFFAGIDLNSPYNVSFPGAGTQIYTQWYQTPMLPDGLHFVNLSSIFVNVDYAIITAGATTQLNGSTIVVDDRSSEITYNGNGWATSDTEIILGSGWVNGPPLGNTTHRTSNVGDGFSFRFAGSKIDVYGVFEWTATGNVDVDFVLDGETTSSSLFVPLNTVVVHPEILNYQLFSSEDLLAGNHTLIMNITQANGNQSFILDYLTYQPSFSFLAGKPNFTASASSASDSPLSSASNTGMTGAMIHNGMNIGAIVGGVLGGLISIFISLLFFLWRWRRHRADIERRLQESIFQPFQHLHRKIQTPQFAPTHTDSIAPPAPTRISGWEEPPAYDELS</sequence>
<evidence type="ECO:0000313" key="3">
    <source>
        <dbReference type="EMBL" id="KAJ4494512.1"/>
    </source>
</evidence>
<feature type="region of interest" description="Disordered" evidence="1">
    <location>
        <begin position="372"/>
        <end position="402"/>
    </location>
</feature>
<reference evidence="3" key="2">
    <citation type="journal article" date="2023" name="Proc. Natl. Acad. Sci. U.S.A.">
        <title>A global phylogenomic analysis of the shiitake genus Lentinula.</title>
        <authorList>
            <person name="Sierra-Patev S."/>
            <person name="Min B."/>
            <person name="Naranjo-Ortiz M."/>
            <person name="Looney B."/>
            <person name="Konkel Z."/>
            <person name="Slot J.C."/>
            <person name="Sakamoto Y."/>
            <person name="Steenwyk J.L."/>
            <person name="Rokas A."/>
            <person name="Carro J."/>
            <person name="Camarero S."/>
            <person name="Ferreira P."/>
            <person name="Molpeceres G."/>
            <person name="Ruiz-Duenas F.J."/>
            <person name="Serrano A."/>
            <person name="Henrissat B."/>
            <person name="Drula E."/>
            <person name="Hughes K.W."/>
            <person name="Mata J.L."/>
            <person name="Ishikawa N.K."/>
            <person name="Vargas-Isla R."/>
            <person name="Ushijima S."/>
            <person name="Smith C.A."/>
            <person name="Donoghue J."/>
            <person name="Ahrendt S."/>
            <person name="Andreopoulos W."/>
            <person name="He G."/>
            <person name="LaButti K."/>
            <person name="Lipzen A."/>
            <person name="Ng V."/>
            <person name="Riley R."/>
            <person name="Sandor L."/>
            <person name="Barry K."/>
            <person name="Martinez A.T."/>
            <person name="Xiao Y."/>
            <person name="Gibbons J.G."/>
            <person name="Terashima K."/>
            <person name="Grigoriev I.V."/>
            <person name="Hibbett D."/>
        </authorList>
    </citation>
    <scope>NUCLEOTIDE SEQUENCE</scope>
    <source>
        <strain evidence="3">Sp2 HRB7682 ss15</strain>
    </source>
</reference>
<dbReference type="Gene3D" id="2.60.120.260">
    <property type="entry name" value="Galactose-binding domain-like"/>
    <property type="match status" value="1"/>
</dbReference>
<dbReference type="EMBL" id="JANVFS010000002">
    <property type="protein sequence ID" value="KAJ4494512.1"/>
    <property type="molecule type" value="Genomic_DNA"/>
</dbReference>
<accession>A0A9W9AZN8</accession>
<name>A0A9W9AZN8_9AGAR</name>
<reference evidence="3" key="1">
    <citation type="submission" date="2022-08" db="EMBL/GenBank/DDBJ databases">
        <authorList>
            <consortium name="DOE Joint Genome Institute"/>
            <person name="Min B."/>
            <person name="Riley R."/>
            <person name="Sierra-Patev S."/>
            <person name="Naranjo-Ortiz M."/>
            <person name="Looney B."/>
            <person name="Konkel Z."/>
            <person name="Slot J.C."/>
            <person name="Sakamoto Y."/>
            <person name="Steenwyk J.L."/>
            <person name="Rokas A."/>
            <person name="Carro J."/>
            <person name="Camarero S."/>
            <person name="Ferreira P."/>
            <person name="Molpeceres G."/>
            <person name="Ruiz-Duenas F.J."/>
            <person name="Serrano A."/>
            <person name="Henrissat B."/>
            <person name="Drula E."/>
            <person name="Hughes K.W."/>
            <person name="Mata J.L."/>
            <person name="Ishikawa N.K."/>
            <person name="Vargas-Isla R."/>
            <person name="Ushijima S."/>
            <person name="Smith C.A."/>
            <person name="Ahrendt S."/>
            <person name="Andreopoulos W."/>
            <person name="He G."/>
            <person name="Labutti K."/>
            <person name="Lipzen A."/>
            <person name="Ng V."/>
            <person name="Sandor L."/>
            <person name="Barry K."/>
            <person name="Martinez A.T."/>
            <person name="Xiao Y."/>
            <person name="Gibbons J.G."/>
            <person name="Terashima K."/>
            <person name="Hibbett D.S."/>
            <person name="Grigoriev I.V."/>
        </authorList>
    </citation>
    <scope>NUCLEOTIDE SEQUENCE</scope>
    <source>
        <strain evidence="3">Sp2 HRB7682 ss15</strain>
    </source>
</reference>
<protein>
    <submittedName>
        <fullName evidence="3">Uncharacterized protein</fullName>
    </submittedName>
</protein>
<gene>
    <name evidence="3" type="ORF">C8J55DRAFT_465446</name>
</gene>
<proteinExistence type="predicted"/>
<keyword evidence="2" id="KW-0472">Membrane</keyword>